<dbReference type="RefSeq" id="XP_022243704.1">
    <property type="nucleotide sequence ID" value="XM_022387996.1"/>
</dbReference>
<evidence type="ECO:0000313" key="3">
    <source>
        <dbReference type="RefSeq" id="XP_022243704.1"/>
    </source>
</evidence>
<accession>A0ABM1SJ98</accession>
<dbReference type="GeneID" id="106461118"/>
<feature type="compositionally biased region" description="Basic and acidic residues" evidence="1">
    <location>
        <begin position="707"/>
        <end position="726"/>
    </location>
</feature>
<organism evidence="2 3">
    <name type="scientific">Limulus polyphemus</name>
    <name type="common">Atlantic horseshoe crab</name>
    <dbReference type="NCBI Taxonomy" id="6850"/>
    <lineage>
        <taxon>Eukaryota</taxon>
        <taxon>Metazoa</taxon>
        <taxon>Ecdysozoa</taxon>
        <taxon>Arthropoda</taxon>
        <taxon>Chelicerata</taxon>
        <taxon>Merostomata</taxon>
        <taxon>Xiphosura</taxon>
        <taxon>Limulidae</taxon>
        <taxon>Limulus</taxon>
    </lineage>
</organism>
<reference evidence="3" key="1">
    <citation type="submission" date="2025-08" db="UniProtKB">
        <authorList>
            <consortium name="RefSeq"/>
        </authorList>
    </citation>
    <scope>IDENTIFICATION</scope>
    <source>
        <tissue evidence="3">Muscle</tissue>
    </source>
</reference>
<evidence type="ECO:0000313" key="2">
    <source>
        <dbReference type="Proteomes" id="UP000694941"/>
    </source>
</evidence>
<protein>
    <submittedName>
        <fullName evidence="3">Uncharacterized protein LOC106461118 isoform X1</fullName>
    </submittedName>
</protein>
<dbReference type="Proteomes" id="UP000694941">
    <property type="component" value="Unplaced"/>
</dbReference>
<keyword evidence="2" id="KW-1185">Reference proteome</keyword>
<proteinExistence type="predicted"/>
<name>A0ABM1SJ98_LIMPO</name>
<gene>
    <name evidence="3" type="primary">LOC106461118</name>
</gene>
<feature type="region of interest" description="Disordered" evidence="1">
    <location>
        <begin position="705"/>
        <end position="726"/>
    </location>
</feature>
<evidence type="ECO:0000256" key="1">
    <source>
        <dbReference type="SAM" id="MobiDB-lite"/>
    </source>
</evidence>
<sequence>MSNNKDKTKDLISIPVIKKSPAMKKKLRNKNEVISEAKGTISKLFPLFGFIEVNHPIKASIYFDAFCVEHGKVEKLSDLNFKIGQAVYVCAKKGRPDGQAKFRATKVWRMANHELFSRTHPPAKKKNINTTKMNKLVSNGKLSGISSSIISSQQDSDISDASLDRYHNDEKLSISTSTSISLSSHSVPEKTSYHRIKDKNSLPITSWDKLKKITNQNGRIHPEGENKACIRFGNPEEVVLTISDVVFDNNKRIKNLIWHIDDNQRVQFDAIEANFIVGSWIATKVWIGEAPESSLPNALKNEKYWQELVNKYASLFEVEYTLPNPLPESVNVHPRYAGKENWNEVQSTELSINCASPWDECEGWDSQDNTGLQVTFSDNGKFVSEYEEDYISSVEDEPDRSFFSNSKFQPTYSLQLESLNSQKIHRLDSENIQTRVEKHSEESFDSIKDHFDCHKLDHFSELSDSLKTEEISKNVLNLPHEGLKEEKFKASSDEPSLELFKTLLEDSNNSVHDAVSAFCSQLSFNEVEDKLQLAKFSNSIVQITEENKGLENIEELKSKGMNFCAKQCDTTLQEVVSPSVKNVVNATGHLKKIDKYCVWIKVKNTLVPVCWSHIYVNGRRVCGITKKLEDVLEENAVVHFAYMHTFAYNSEWVYVYSLWKGKKPKQISEPTVEEFLKELELKSRSFSVSCNSTYSTKKQDQIGYRDNSFDDQREDSSTKSSDVEAASHKIYSKKQKFGRVPDKDISDKTLACFNSTGAEKHEDHNKTKPDRACRNLYCVSEDSGSVTAQTPKLFLAEFKSKGIQTKIEGVPLCTCLHSQHQASVKKVVNVSIQTESCEAITDSTQTFSTGEIFYSRVYLDAVD</sequence>